<dbReference type="AlphaFoldDB" id="A0A7G1NP70"/>
<dbReference type="GO" id="GO:0003677">
    <property type="term" value="F:DNA binding"/>
    <property type="evidence" value="ECO:0007669"/>
    <property type="project" value="UniProtKB-UniRule"/>
</dbReference>
<dbReference type="PROSITE" id="PS51900">
    <property type="entry name" value="CB"/>
    <property type="match status" value="1"/>
</dbReference>
<dbReference type="InterPro" id="IPR013762">
    <property type="entry name" value="Integrase-like_cat_sf"/>
</dbReference>
<dbReference type="Gene3D" id="1.10.150.130">
    <property type="match status" value="1"/>
</dbReference>
<evidence type="ECO:0000256" key="3">
    <source>
        <dbReference type="ARBA" id="ARBA00023125"/>
    </source>
</evidence>
<dbReference type="Pfam" id="PF02899">
    <property type="entry name" value="Phage_int_SAM_1"/>
    <property type="match status" value="1"/>
</dbReference>
<dbReference type="CDD" id="cd00397">
    <property type="entry name" value="DNA_BRE_C"/>
    <property type="match status" value="1"/>
</dbReference>
<dbReference type="Gene3D" id="1.10.443.10">
    <property type="entry name" value="Intergrase catalytic core"/>
    <property type="match status" value="1"/>
</dbReference>
<comment type="similarity">
    <text evidence="1">Belongs to the 'phage' integrase family.</text>
</comment>
<reference evidence="8 9" key="1">
    <citation type="journal article" date="2014" name="Int. J. Syst. Evol. Microbiol.">
        <title>Complete genome sequence of Corynebacterium casei LMG S-19264T (=DSM 44701T), isolated from a smear-ripened cheese.</title>
        <authorList>
            <consortium name="US DOE Joint Genome Institute (JGI-PGF)"/>
            <person name="Walter F."/>
            <person name="Albersmeier A."/>
            <person name="Kalinowski J."/>
            <person name="Ruckert C."/>
        </authorList>
    </citation>
    <scope>NUCLEOTIDE SEQUENCE [LARGE SCALE GENOMIC DNA]</scope>
    <source>
        <strain evidence="8 9">JCM 4255</strain>
    </source>
</reference>
<evidence type="ECO:0000313" key="8">
    <source>
        <dbReference type="EMBL" id="BCL23460.1"/>
    </source>
</evidence>
<protein>
    <submittedName>
        <fullName evidence="8">Tyrosine recombinase XerC</fullName>
    </submittedName>
</protein>
<feature type="domain" description="Core-binding (CB)" evidence="7">
    <location>
        <begin position="5"/>
        <end position="88"/>
    </location>
</feature>
<evidence type="ECO:0000256" key="5">
    <source>
        <dbReference type="PROSITE-ProRule" id="PRU01248"/>
    </source>
</evidence>
<name>A0A7G1NP70_9ACTN</name>
<dbReference type="InterPro" id="IPR011010">
    <property type="entry name" value="DNA_brk_join_enz"/>
</dbReference>
<dbReference type="PANTHER" id="PTHR30349">
    <property type="entry name" value="PHAGE INTEGRASE-RELATED"/>
    <property type="match status" value="1"/>
</dbReference>
<organism evidence="8 9">
    <name type="scientific">Streptomyces tuirus</name>
    <dbReference type="NCBI Taxonomy" id="68278"/>
    <lineage>
        <taxon>Bacteria</taxon>
        <taxon>Bacillati</taxon>
        <taxon>Actinomycetota</taxon>
        <taxon>Actinomycetes</taxon>
        <taxon>Kitasatosporales</taxon>
        <taxon>Streptomycetaceae</taxon>
        <taxon>Streptomyces</taxon>
    </lineage>
</organism>
<dbReference type="Proteomes" id="UP000516373">
    <property type="component" value="Chromosome"/>
</dbReference>
<keyword evidence="4" id="KW-0233">DNA recombination</keyword>
<evidence type="ECO:0000256" key="4">
    <source>
        <dbReference type="ARBA" id="ARBA00023172"/>
    </source>
</evidence>
<dbReference type="KEGG" id="stui:GCM10017668_53030"/>
<gene>
    <name evidence="8" type="primary">xerC</name>
    <name evidence="8" type="ORF">GCM10017668_53030</name>
</gene>
<dbReference type="InterPro" id="IPR004107">
    <property type="entry name" value="Integrase_SAM-like_N"/>
</dbReference>
<dbReference type="Pfam" id="PF00589">
    <property type="entry name" value="Phage_integrase"/>
    <property type="match status" value="1"/>
</dbReference>
<dbReference type="RefSeq" id="WP_190902929.1">
    <property type="nucleotide sequence ID" value="NZ_AP023439.1"/>
</dbReference>
<dbReference type="InterPro" id="IPR010998">
    <property type="entry name" value="Integrase_recombinase_N"/>
</dbReference>
<evidence type="ECO:0000259" key="7">
    <source>
        <dbReference type="PROSITE" id="PS51900"/>
    </source>
</evidence>
<dbReference type="InterPro" id="IPR050090">
    <property type="entry name" value="Tyrosine_recombinase_XerCD"/>
</dbReference>
<dbReference type="GO" id="GO:0015074">
    <property type="term" value="P:DNA integration"/>
    <property type="evidence" value="ECO:0007669"/>
    <property type="project" value="UniProtKB-KW"/>
</dbReference>
<dbReference type="InterPro" id="IPR002104">
    <property type="entry name" value="Integrase_catalytic"/>
</dbReference>
<evidence type="ECO:0000256" key="2">
    <source>
        <dbReference type="ARBA" id="ARBA00022908"/>
    </source>
</evidence>
<sequence length="298" mass="33138">MVIYPDIASLLDSWLIHLAAERKSEQTLKTYGDGVRAFLRWCEVAKCPPILDRPTVNTFVSALLDGGAEASTARSRQLAVRRFSAWLADEGEIDTDQLLTLKPPKLDHKVVQELDDDQLRALIKACKGKDLRDRRDEAIVRLMAETGARAGEIVGMSVADIDLKRGAAIVRRGKGGKGRTVPVGPQTAQALDRYIRDRRTHRLAQTPALWLGERGKGFTYDGLYVALRYRADRAGIPDFHPHVLRHTAAGRWLAAGGSEGGLMAMAGWSRRDMIDRYTRSTSERRAAEEARRLNLGDL</sequence>
<dbReference type="SUPFAM" id="SSF56349">
    <property type="entry name" value="DNA breaking-rejoining enzymes"/>
    <property type="match status" value="1"/>
</dbReference>
<evidence type="ECO:0000256" key="1">
    <source>
        <dbReference type="ARBA" id="ARBA00008857"/>
    </source>
</evidence>
<dbReference type="EMBL" id="AP023439">
    <property type="protein sequence ID" value="BCL23460.1"/>
    <property type="molecule type" value="Genomic_DNA"/>
</dbReference>
<dbReference type="GO" id="GO:0006310">
    <property type="term" value="P:DNA recombination"/>
    <property type="evidence" value="ECO:0007669"/>
    <property type="project" value="UniProtKB-KW"/>
</dbReference>
<evidence type="ECO:0000259" key="6">
    <source>
        <dbReference type="PROSITE" id="PS51898"/>
    </source>
</evidence>
<dbReference type="PANTHER" id="PTHR30349:SF41">
    <property type="entry name" value="INTEGRASE_RECOMBINASE PROTEIN MJ0367-RELATED"/>
    <property type="match status" value="1"/>
</dbReference>
<dbReference type="InterPro" id="IPR044068">
    <property type="entry name" value="CB"/>
</dbReference>
<proteinExistence type="inferred from homology"/>
<keyword evidence="2" id="KW-0229">DNA integration</keyword>
<evidence type="ECO:0000313" key="9">
    <source>
        <dbReference type="Proteomes" id="UP000516373"/>
    </source>
</evidence>
<feature type="domain" description="Tyr recombinase" evidence="6">
    <location>
        <begin position="109"/>
        <end position="290"/>
    </location>
</feature>
<accession>A0A7G1NP70</accession>
<keyword evidence="3 5" id="KW-0238">DNA-binding</keyword>
<dbReference type="PROSITE" id="PS51898">
    <property type="entry name" value="TYR_RECOMBINASE"/>
    <property type="match status" value="1"/>
</dbReference>